<evidence type="ECO:0000313" key="1">
    <source>
        <dbReference type="EMBL" id="KIM56202.1"/>
    </source>
</evidence>
<accession>A0A0C2ZUK5</accession>
<dbReference type="AlphaFoldDB" id="A0A0C2ZUK5"/>
<gene>
    <name evidence="1" type="ORF">SCLCIDRAFT_1147346</name>
</gene>
<dbReference type="OrthoDB" id="269124at2759"/>
<reference evidence="1 2" key="1">
    <citation type="submission" date="2014-04" db="EMBL/GenBank/DDBJ databases">
        <authorList>
            <consortium name="DOE Joint Genome Institute"/>
            <person name="Kuo A."/>
            <person name="Kohler A."/>
            <person name="Nagy L.G."/>
            <person name="Floudas D."/>
            <person name="Copeland A."/>
            <person name="Barry K.W."/>
            <person name="Cichocki N."/>
            <person name="Veneault-Fourrey C."/>
            <person name="LaButti K."/>
            <person name="Lindquist E.A."/>
            <person name="Lipzen A."/>
            <person name="Lundell T."/>
            <person name="Morin E."/>
            <person name="Murat C."/>
            <person name="Sun H."/>
            <person name="Tunlid A."/>
            <person name="Henrissat B."/>
            <person name="Grigoriev I.V."/>
            <person name="Hibbett D.S."/>
            <person name="Martin F."/>
            <person name="Nordberg H.P."/>
            <person name="Cantor M.N."/>
            <person name="Hua S.X."/>
        </authorList>
    </citation>
    <scope>NUCLEOTIDE SEQUENCE [LARGE SCALE GENOMIC DNA]</scope>
    <source>
        <strain evidence="1 2">Foug A</strain>
    </source>
</reference>
<dbReference type="Proteomes" id="UP000053989">
    <property type="component" value="Unassembled WGS sequence"/>
</dbReference>
<dbReference type="EMBL" id="KN822121">
    <property type="protein sequence ID" value="KIM56202.1"/>
    <property type="molecule type" value="Genomic_DNA"/>
</dbReference>
<proteinExistence type="predicted"/>
<protein>
    <submittedName>
        <fullName evidence="1">Uncharacterized protein</fullName>
    </submittedName>
</protein>
<sequence length="189" mass="21361">SHTISTLKSLHVQLELRQSSRENERVQAEKWGVTALRYQQWDNGVGGSQVCTIRCQPQLHMSPSSHALQVYLNPQEDKPGKVGIDKKSTDTKAPHLVQHSDANSGEPFLYALFTYEIESWLLCRSSNSTIKFILRYASNRGPWDGSLTLLADICWQHICDTVPEFGIKRLRDVSNVAYFLYAASRVLAP</sequence>
<organism evidence="1 2">
    <name type="scientific">Scleroderma citrinum Foug A</name>
    <dbReference type="NCBI Taxonomy" id="1036808"/>
    <lineage>
        <taxon>Eukaryota</taxon>
        <taxon>Fungi</taxon>
        <taxon>Dikarya</taxon>
        <taxon>Basidiomycota</taxon>
        <taxon>Agaricomycotina</taxon>
        <taxon>Agaricomycetes</taxon>
        <taxon>Agaricomycetidae</taxon>
        <taxon>Boletales</taxon>
        <taxon>Sclerodermatineae</taxon>
        <taxon>Sclerodermataceae</taxon>
        <taxon>Scleroderma</taxon>
    </lineage>
</organism>
<dbReference type="InParanoid" id="A0A0C2ZUK5"/>
<feature type="non-terminal residue" evidence="1">
    <location>
        <position position="1"/>
    </location>
</feature>
<evidence type="ECO:0000313" key="2">
    <source>
        <dbReference type="Proteomes" id="UP000053989"/>
    </source>
</evidence>
<keyword evidence="2" id="KW-1185">Reference proteome</keyword>
<reference evidence="2" key="2">
    <citation type="submission" date="2015-01" db="EMBL/GenBank/DDBJ databases">
        <title>Evolutionary Origins and Diversification of the Mycorrhizal Mutualists.</title>
        <authorList>
            <consortium name="DOE Joint Genome Institute"/>
            <consortium name="Mycorrhizal Genomics Consortium"/>
            <person name="Kohler A."/>
            <person name="Kuo A."/>
            <person name="Nagy L.G."/>
            <person name="Floudas D."/>
            <person name="Copeland A."/>
            <person name="Barry K.W."/>
            <person name="Cichocki N."/>
            <person name="Veneault-Fourrey C."/>
            <person name="LaButti K."/>
            <person name="Lindquist E.A."/>
            <person name="Lipzen A."/>
            <person name="Lundell T."/>
            <person name="Morin E."/>
            <person name="Murat C."/>
            <person name="Riley R."/>
            <person name="Ohm R."/>
            <person name="Sun H."/>
            <person name="Tunlid A."/>
            <person name="Henrissat B."/>
            <person name="Grigoriev I.V."/>
            <person name="Hibbett D.S."/>
            <person name="Martin F."/>
        </authorList>
    </citation>
    <scope>NUCLEOTIDE SEQUENCE [LARGE SCALE GENOMIC DNA]</scope>
    <source>
        <strain evidence="2">Foug A</strain>
    </source>
</reference>
<name>A0A0C2ZUK5_9AGAM</name>
<dbReference type="HOGENOM" id="CLU_1437750_0_0_1"/>